<accession>A0A2R6VY99</accession>
<keyword evidence="3" id="KW-1185">Reference proteome</keyword>
<evidence type="ECO:0000313" key="3">
    <source>
        <dbReference type="Proteomes" id="UP000244005"/>
    </source>
</evidence>
<reference evidence="3" key="1">
    <citation type="journal article" date="2017" name="Cell">
        <title>Insights into land plant evolution garnered from the Marchantia polymorpha genome.</title>
        <authorList>
            <person name="Bowman J.L."/>
            <person name="Kohchi T."/>
            <person name="Yamato K.T."/>
            <person name="Jenkins J."/>
            <person name="Shu S."/>
            <person name="Ishizaki K."/>
            <person name="Yamaoka S."/>
            <person name="Nishihama R."/>
            <person name="Nakamura Y."/>
            <person name="Berger F."/>
            <person name="Adam C."/>
            <person name="Aki S.S."/>
            <person name="Althoff F."/>
            <person name="Araki T."/>
            <person name="Arteaga-Vazquez M.A."/>
            <person name="Balasubrmanian S."/>
            <person name="Barry K."/>
            <person name="Bauer D."/>
            <person name="Boehm C.R."/>
            <person name="Briginshaw L."/>
            <person name="Caballero-Perez J."/>
            <person name="Catarino B."/>
            <person name="Chen F."/>
            <person name="Chiyoda S."/>
            <person name="Chovatia M."/>
            <person name="Davies K.M."/>
            <person name="Delmans M."/>
            <person name="Demura T."/>
            <person name="Dierschke T."/>
            <person name="Dolan L."/>
            <person name="Dorantes-Acosta A.E."/>
            <person name="Eklund D.M."/>
            <person name="Florent S.N."/>
            <person name="Flores-Sandoval E."/>
            <person name="Fujiyama A."/>
            <person name="Fukuzawa H."/>
            <person name="Galik B."/>
            <person name="Grimanelli D."/>
            <person name="Grimwood J."/>
            <person name="Grossniklaus U."/>
            <person name="Hamada T."/>
            <person name="Haseloff J."/>
            <person name="Hetherington A.J."/>
            <person name="Higo A."/>
            <person name="Hirakawa Y."/>
            <person name="Hundley H.N."/>
            <person name="Ikeda Y."/>
            <person name="Inoue K."/>
            <person name="Inoue S.I."/>
            <person name="Ishida S."/>
            <person name="Jia Q."/>
            <person name="Kakita M."/>
            <person name="Kanazawa T."/>
            <person name="Kawai Y."/>
            <person name="Kawashima T."/>
            <person name="Kennedy M."/>
            <person name="Kinose K."/>
            <person name="Kinoshita T."/>
            <person name="Kohara Y."/>
            <person name="Koide E."/>
            <person name="Komatsu K."/>
            <person name="Kopischke S."/>
            <person name="Kubo M."/>
            <person name="Kyozuka J."/>
            <person name="Lagercrantz U."/>
            <person name="Lin S.S."/>
            <person name="Lindquist E."/>
            <person name="Lipzen A.M."/>
            <person name="Lu C.W."/>
            <person name="De Luna E."/>
            <person name="Martienssen R.A."/>
            <person name="Minamino N."/>
            <person name="Mizutani M."/>
            <person name="Mizutani M."/>
            <person name="Mochizuki N."/>
            <person name="Monte I."/>
            <person name="Mosher R."/>
            <person name="Nagasaki H."/>
            <person name="Nakagami H."/>
            <person name="Naramoto S."/>
            <person name="Nishitani K."/>
            <person name="Ohtani M."/>
            <person name="Okamoto T."/>
            <person name="Okumura M."/>
            <person name="Phillips J."/>
            <person name="Pollak B."/>
            <person name="Reinders A."/>
            <person name="Rovekamp M."/>
            <person name="Sano R."/>
            <person name="Sawa S."/>
            <person name="Schmid M.W."/>
            <person name="Shirakawa M."/>
            <person name="Solano R."/>
            <person name="Spunde A."/>
            <person name="Suetsugu N."/>
            <person name="Sugano S."/>
            <person name="Sugiyama A."/>
            <person name="Sun R."/>
            <person name="Suzuki Y."/>
            <person name="Takenaka M."/>
            <person name="Takezawa D."/>
            <person name="Tomogane H."/>
            <person name="Tsuzuki M."/>
            <person name="Ueda T."/>
            <person name="Umeda M."/>
            <person name="Ward J.M."/>
            <person name="Watanabe Y."/>
            <person name="Yazaki K."/>
            <person name="Yokoyama R."/>
            <person name="Yoshitake Y."/>
            <person name="Yotsui I."/>
            <person name="Zachgo S."/>
            <person name="Schmutz J."/>
        </authorList>
    </citation>
    <scope>NUCLEOTIDE SEQUENCE [LARGE SCALE GENOMIC DNA]</scope>
    <source>
        <strain evidence="3">Tak-1</strain>
    </source>
</reference>
<feature type="compositionally biased region" description="Basic and acidic residues" evidence="1">
    <location>
        <begin position="81"/>
        <end position="95"/>
    </location>
</feature>
<protein>
    <submittedName>
        <fullName evidence="2">Uncharacterized protein</fullName>
    </submittedName>
</protein>
<dbReference type="AlphaFoldDB" id="A0A2R6VY99"/>
<dbReference type="Gramene" id="Mp5g18830.1">
    <property type="protein sequence ID" value="Mp5g18830.1.cds1"/>
    <property type="gene ID" value="Mp5g18830"/>
</dbReference>
<proteinExistence type="predicted"/>
<feature type="compositionally biased region" description="Basic and acidic residues" evidence="1">
    <location>
        <begin position="17"/>
        <end position="35"/>
    </location>
</feature>
<evidence type="ECO:0000256" key="1">
    <source>
        <dbReference type="SAM" id="MobiDB-lite"/>
    </source>
</evidence>
<dbReference type="EMBL" id="KZ773454">
    <property type="protein sequence ID" value="PTQ26576.1"/>
    <property type="molecule type" value="Genomic_DNA"/>
</dbReference>
<dbReference type="Proteomes" id="UP000244005">
    <property type="component" value="Unassembled WGS sequence"/>
</dbReference>
<evidence type="ECO:0000313" key="2">
    <source>
        <dbReference type="EMBL" id="PTQ26576.1"/>
    </source>
</evidence>
<feature type="region of interest" description="Disordered" evidence="1">
    <location>
        <begin position="1"/>
        <end position="95"/>
    </location>
</feature>
<sequence>MQPGAIVNGECGSSARKRSDARTCNEIEEQRDLGRTHRITSPGEARDSSTKHSMCSHLRHTGTRAGSRRSTWFCRKPWSGKRSDREHDRGQPLDR</sequence>
<gene>
    <name evidence="2" type="ORF">MARPO_0949s0001</name>
</gene>
<organism evidence="2 3">
    <name type="scientific">Marchantia polymorpha</name>
    <name type="common">Common liverwort</name>
    <name type="synonym">Marchantia aquatica</name>
    <dbReference type="NCBI Taxonomy" id="3197"/>
    <lineage>
        <taxon>Eukaryota</taxon>
        <taxon>Viridiplantae</taxon>
        <taxon>Streptophyta</taxon>
        <taxon>Embryophyta</taxon>
        <taxon>Marchantiophyta</taxon>
        <taxon>Marchantiopsida</taxon>
        <taxon>Marchantiidae</taxon>
        <taxon>Marchantiales</taxon>
        <taxon>Marchantiaceae</taxon>
        <taxon>Marchantia</taxon>
    </lineage>
</organism>
<name>A0A2R6VY99_MARPO</name>